<dbReference type="EMBL" id="JXTC01000171">
    <property type="protein sequence ID" value="PON83894.1"/>
    <property type="molecule type" value="Genomic_DNA"/>
</dbReference>
<dbReference type="Gene3D" id="3.30.559.10">
    <property type="entry name" value="Chloramphenicol acetyltransferase-like domain"/>
    <property type="match status" value="1"/>
</dbReference>
<protein>
    <submittedName>
        <fullName evidence="4">Transferase</fullName>
    </submittedName>
</protein>
<evidence type="ECO:0000313" key="4">
    <source>
        <dbReference type="EMBL" id="PON83894.1"/>
    </source>
</evidence>
<keyword evidence="3" id="KW-0012">Acyltransferase</keyword>
<dbReference type="Proteomes" id="UP000237000">
    <property type="component" value="Unassembled WGS sequence"/>
</dbReference>
<accession>A0A2P5EEE1</accession>
<evidence type="ECO:0000313" key="5">
    <source>
        <dbReference type="Proteomes" id="UP000237000"/>
    </source>
</evidence>
<dbReference type="AlphaFoldDB" id="A0A2P5EEE1"/>
<dbReference type="OrthoDB" id="1932220at2759"/>
<evidence type="ECO:0000256" key="1">
    <source>
        <dbReference type="ARBA" id="ARBA00009861"/>
    </source>
</evidence>
<reference evidence="5" key="1">
    <citation type="submission" date="2016-06" db="EMBL/GenBank/DDBJ databases">
        <title>Parallel loss of symbiosis genes in relatives of nitrogen-fixing non-legume Parasponia.</title>
        <authorList>
            <person name="Van Velzen R."/>
            <person name="Holmer R."/>
            <person name="Bu F."/>
            <person name="Rutten L."/>
            <person name="Van Zeijl A."/>
            <person name="Liu W."/>
            <person name="Santuari L."/>
            <person name="Cao Q."/>
            <person name="Sharma T."/>
            <person name="Shen D."/>
            <person name="Roswanjaya Y."/>
            <person name="Wardhani T."/>
            <person name="Kalhor M.S."/>
            <person name="Jansen J."/>
            <person name="Van den Hoogen J."/>
            <person name="Gungor B."/>
            <person name="Hartog M."/>
            <person name="Hontelez J."/>
            <person name="Verver J."/>
            <person name="Yang W.-C."/>
            <person name="Schijlen E."/>
            <person name="Repin R."/>
            <person name="Schilthuizen M."/>
            <person name="Schranz E."/>
            <person name="Heidstra R."/>
            <person name="Miyata K."/>
            <person name="Fedorova E."/>
            <person name="Kohlen W."/>
            <person name="Bisseling T."/>
            <person name="Smit S."/>
            <person name="Geurts R."/>
        </authorList>
    </citation>
    <scope>NUCLEOTIDE SEQUENCE [LARGE SCALE GENOMIC DNA]</scope>
    <source>
        <strain evidence="5">cv. RG33-2</strain>
    </source>
</reference>
<comment type="similarity">
    <text evidence="1">Belongs to the plant acyltransferase family.</text>
</comment>
<dbReference type="Pfam" id="PF02458">
    <property type="entry name" value="Transferase"/>
    <property type="match status" value="1"/>
</dbReference>
<keyword evidence="2 4" id="KW-0808">Transferase</keyword>
<sequence length="118" mass="13543">MRDLMSRGKEQEFVKKLQKGIDQTSNVVKEHAEEFAKGELVSFNFTSLCRFPLYEDFGRGKPSWVSTNPLPYKTLIVFVDTKSGDGIQAYVVFEEEDMAQFKSDKEFRSFLSPPSESN</sequence>
<dbReference type="GO" id="GO:0016746">
    <property type="term" value="F:acyltransferase activity"/>
    <property type="evidence" value="ECO:0007669"/>
    <property type="project" value="UniProtKB-KW"/>
</dbReference>
<name>A0A2P5EEE1_TREOI</name>
<proteinExistence type="inferred from homology"/>
<evidence type="ECO:0000256" key="2">
    <source>
        <dbReference type="ARBA" id="ARBA00022679"/>
    </source>
</evidence>
<keyword evidence="5" id="KW-1185">Reference proteome</keyword>
<comment type="caution">
    <text evidence="4">The sequence shown here is derived from an EMBL/GenBank/DDBJ whole genome shotgun (WGS) entry which is preliminary data.</text>
</comment>
<dbReference type="PANTHER" id="PTHR31623">
    <property type="entry name" value="F21J9.9"/>
    <property type="match status" value="1"/>
</dbReference>
<organism evidence="4 5">
    <name type="scientific">Trema orientale</name>
    <name type="common">Charcoal tree</name>
    <name type="synonym">Celtis orientalis</name>
    <dbReference type="NCBI Taxonomy" id="63057"/>
    <lineage>
        <taxon>Eukaryota</taxon>
        <taxon>Viridiplantae</taxon>
        <taxon>Streptophyta</taxon>
        <taxon>Embryophyta</taxon>
        <taxon>Tracheophyta</taxon>
        <taxon>Spermatophyta</taxon>
        <taxon>Magnoliopsida</taxon>
        <taxon>eudicotyledons</taxon>
        <taxon>Gunneridae</taxon>
        <taxon>Pentapetalae</taxon>
        <taxon>rosids</taxon>
        <taxon>fabids</taxon>
        <taxon>Rosales</taxon>
        <taxon>Cannabaceae</taxon>
        <taxon>Trema</taxon>
    </lineage>
</organism>
<dbReference type="STRING" id="63057.A0A2P5EEE1"/>
<dbReference type="PANTHER" id="PTHR31623:SF46">
    <property type="entry name" value="VINORINE SYNTHASE-LIKE"/>
    <property type="match status" value="1"/>
</dbReference>
<evidence type="ECO:0000256" key="3">
    <source>
        <dbReference type="ARBA" id="ARBA00023315"/>
    </source>
</evidence>
<dbReference type="InParanoid" id="A0A2P5EEE1"/>
<dbReference type="InterPro" id="IPR023213">
    <property type="entry name" value="CAT-like_dom_sf"/>
</dbReference>
<gene>
    <name evidence="4" type="ORF">TorRG33x02_203340</name>
</gene>